<name>A0A3N6MGJ0_NATCH</name>
<reference evidence="2 3" key="1">
    <citation type="submission" date="2018-10" db="EMBL/GenBank/DDBJ databases">
        <title>Natrarchaeobius chitinivorans gen. nov., sp. nov., and Natrarchaeobius haloalkaliphilus sp. nov., alkaliphilic, chitin-utilizing haloarchaea from hypersaline alkaline lakes.</title>
        <authorList>
            <person name="Sorokin D.Y."/>
            <person name="Elcheninov A.G."/>
            <person name="Kostrikina N.A."/>
            <person name="Bale N.J."/>
            <person name="Sinninghe Damste J.S."/>
            <person name="Khijniak T.V."/>
            <person name="Kublanov I.V."/>
            <person name="Toshchakov S.V."/>
        </authorList>
    </citation>
    <scope>NUCLEOTIDE SEQUENCE [LARGE SCALE GENOMIC DNA]</scope>
    <source>
        <strain evidence="2 3">AArcht4T</strain>
    </source>
</reference>
<accession>A0A3N6MGJ0</accession>
<dbReference type="RefSeq" id="WP_124194932.1">
    <property type="nucleotide sequence ID" value="NZ_REGA01000004.1"/>
</dbReference>
<dbReference type="Proteomes" id="UP000282323">
    <property type="component" value="Unassembled WGS sequence"/>
</dbReference>
<evidence type="ECO:0000256" key="1">
    <source>
        <dbReference type="SAM" id="MobiDB-lite"/>
    </source>
</evidence>
<evidence type="ECO:0000313" key="2">
    <source>
        <dbReference type="EMBL" id="RQG95930.1"/>
    </source>
</evidence>
<comment type="caution">
    <text evidence="2">The sequence shown here is derived from an EMBL/GenBank/DDBJ whole genome shotgun (WGS) entry which is preliminary data.</text>
</comment>
<dbReference type="AlphaFoldDB" id="A0A3N6MGJ0"/>
<gene>
    <name evidence="2" type="ORF">EA473_07040</name>
</gene>
<sequence>MHLPPTERGSRETHGGDDFRLDGGTTTDWTVGDDDRPDGGGDFPLGNWPSGKAVTPTAGRW</sequence>
<organism evidence="2 3">
    <name type="scientific">Natrarchaeobius chitinivorans</name>
    <dbReference type="NCBI Taxonomy" id="1679083"/>
    <lineage>
        <taxon>Archaea</taxon>
        <taxon>Methanobacteriati</taxon>
        <taxon>Methanobacteriota</taxon>
        <taxon>Stenosarchaea group</taxon>
        <taxon>Halobacteria</taxon>
        <taxon>Halobacteriales</taxon>
        <taxon>Natrialbaceae</taxon>
        <taxon>Natrarchaeobius</taxon>
    </lineage>
</organism>
<keyword evidence="3" id="KW-1185">Reference proteome</keyword>
<protein>
    <submittedName>
        <fullName evidence="2">Uncharacterized protein</fullName>
    </submittedName>
</protein>
<dbReference type="EMBL" id="REGA01000004">
    <property type="protein sequence ID" value="RQG95930.1"/>
    <property type="molecule type" value="Genomic_DNA"/>
</dbReference>
<feature type="region of interest" description="Disordered" evidence="1">
    <location>
        <begin position="1"/>
        <end position="61"/>
    </location>
</feature>
<proteinExistence type="predicted"/>
<feature type="compositionally biased region" description="Basic and acidic residues" evidence="1">
    <location>
        <begin position="8"/>
        <end position="21"/>
    </location>
</feature>
<evidence type="ECO:0000313" key="3">
    <source>
        <dbReference type="Proteomes" id="UP000282323"/>
    </source>
</evidence>